<gene>
    <name evidence="1" type="ORF">C8F04DRAFT_474562</name>
</gene>
<reference evidence="1" key="1">
    <citation type="submission" date="2023-03" db="EMBL/GenBank/DDBJ databases">
        <title>Massive genome expansion in bonnet fungi (Mycena s.s.) driven by repeated elements and novel gene families across ecological guilds.</title>
        <authorList>
            <consortium name="Lawrence Berkeley National Laboratory"/>
            <person name="Harder C.B."/>
            <person name="Miyauchi S."/>
            <person name="Viragh M."/>
            <person name="Kuo A."/>
            <person name="Thoen E."/>
            <person name="Andreopoulos B."/>
            <person name="Lu D."/>
            <person name="Skrede I."/>
            <person name="Drula E."/>
            <person name="Henrissat B."/>
            <person name="Morin E."/>
            <person name="Kohler A."/>
            <person name="Barry K."/>
            <person name="LaButti K."/>
            <person name="Morin E."/>
            <person name="Salamov A."/>
            <person name="Lipzen A."/>
            <person name="Mereny Z."/>
            <person name="Hegedus B."/>
            <person name="Baldrian P."/>
            <person name="Stursova M."/>
            <person name="Weitz H."/>
            <person name="Taylor A."/>
            <person name="Grigoriev I.V."/>
            <person name="Nagy L.G."/>
            <person name="Martin F."/>
            <person name="Kauserud H."/>
        </authorList>
    </citation>
    <scope>NUCLEOTIDE SEQUENCE</scope>
    <source>
        <strain evidence="1">CBHHK200</strain>
    </source>
</reference>
<keyword evidence="2" id="KW-1185">Reference proteome</keyword>
<name>A0AAD6T3F2_9AGAR</name>
<evidence type="ECO:0000313" key="1">
    <source>
        <dbReference type="EMBL" id="KAJ7036612.1"/>
    </source>
</evidence>
<protein>
    <submittedName>
        <fullName evidence="1">Uncharacterized protein</fullName>
    </submittedName>
</protein>
<sequence>MRRIQRCQAIPRLLPERLSRARSLPLSLTLTDDWDRDFLSYPRPEDTLLPAVPRLSEQWRSLALEGSYWDDLFESGPLSGKVPLLEGLFVSGSAAVILDEAPKLRVLSLDSCYPKIQVPWHQLTTLDASFTLSLDDEIFASPCIQLPTRPPPASYPPNL</sequence>
<dbReference type="Proteomes" id="UP001218188">
    <property type="component" value="Unassembled WGS sequence"/>
</dbReference>
<dbReference type="EMBL" id="JARJCM010000042">
    <property type="protein sequence ID" value="KAJ7036612.1"/>
    <property type="molecule type" value="Genomic_DNA"/>
</dbReference>
<dbReference type="AlphaFoldDB" id="A0AAD6T3F2"/>
<organism evidence="1 2">
    <name type="scientific">Mycena alexandri</name>
    <dbReference type="NCBI Taxonomy" id="1745969"/>
    <lineage>
        <taxon>Eukaryota</taxon>
        <taxon>Fungi</taxon>
        <taxon>Dikarya</taxon>
        <taxon>Basidiomycota</taxon>
        <taxon>Agaricomycotina</taxon>
        <taxon>Agaricomycetes</taxon>
        <taxon>Agaricomycetidae</taxon>
        <taxon>Agaricales</taxon>
        <taxon>Marasmiineae</taxon>
        <taxon>Mycenaceae</taxon>
        <taxon>Mycena</taxon>
    </lineage>
</organism>
<proteinExistence type="predicted"/>
<evidence type="ECO:0000313" key="2">
    <source>
        <dbReference type="Proteomes" id="UP001218188"/>
    </source>
</evidence>
<accession>A0AAD6T3F2</accession>
<comment type="caution">
    <text evidence="1">The sequence shown here is derived from an EMBL/GenBank/DDBJ whole genome shotgun (WGS) entry which is preliminary data.</text>
</comment>